<evidence type="ECO:0000313" key="2">
    <source>
        <dbReference type="EMBL" id="RPB13690.1"/>
    </source>
</evidence>
<evidence type="ECO:0000313" key="3">
    <source>
        <dbReference type="Proteomes" id="UP000277580"/>
    </source>
</evidence>
<evidence type="ECO:0000256" key="1">
    <source>
        <dbReference type="SAM" id="Phobius"/>
    </source>
</evidence>
<keyword evidence="1" id="KW-1133">Transmembrane helix</keyword>
<reference evidence="2 3" key="1">
    <citation type="journal article" date="2018" name="Nat. Ecol. Evol.">
        <title>Pezizomycetes genomes reveal the molecular basis of ectomycorrhizal truffle lifestyle.</title>
        <authorList>
            <person name="Murat C."/>
            <person name="Payen T."/>
            <person name="Noel B."/>
            <person name="Kuo A."/>
            <person name="Morin E."/>
            <person name="Chen J."/>
            <person name="Kohler A."/>
            <person name="Krizsan K."/>
            <person name="Balestrini R."/>
            <person name="Da Silva C."/>
            <person name="Montanini B."/>
            <person name="Hainaut M."/>
            <person name="Levati E."/>
            <person name="Barry K.W."/>
            <person name="Belfiori B."/>
            <person name="Cichocki N."/>
            <person name="Clum A."/>
            <person name="Dockter R.B."/>
            <person name="Fauchery L."/>
            <person name="Guy J."/>
            <person name="Iotti M."/>
            <person name="Le Tacon F."/>
            <person name="Lindquist E.A."/>
            <person name="Lipzen A."/>
            <person name="Malagnac F."/>
            <person name="Mello A."/>
            <person name="Molinier V."/>
            <person name="Miyauchi S."/>
            <person name="Poulain J."/>
            <person name="Riccioni C."/>
            <person name="Rubini A."/>
            <person name="Sitrit Y."/>
            <person name="Splivallo R."/>
            <person name="Traeger S."/>
            <person name="Wang M."/>
            <person name="Zifcakova L."/>
            <person name="Wipf D."/>
            <person name="Zambonelli A."/>
            <person name="Paolocci F."/>
            <person name="Nowrousian M."/>
            <person name="Ottonello S."/>
            <person name="Baldrian P."/>
            <person name="Spatafora J.W."/>
            <person name="Henrissat B."/>
            <person name="Nagy L.G."/>
            <person name="Aury J.M."/>
            <person name="Wincker P."/>
            <person name="Grigoriev I.V."/>
            <person name="Bonfante P."/>
            <person name="Martin F.M."/>
        </authorList>
    </citation>
    <scope>NUCLEOTIDE SEQUENCE [LARGE SCALE GENOMIC DNA]</scope>
    <source>
        <strain evidence="2 3">CCBAS932</strain>
    </source>
</reference>
<name>A0A3N4KT52_9PEZI</name>
<dbReference type="InParanoid" id="A0A3N4KT52"/>
<gene>
    <name evidence="2" type="ORF">P167DRAFT_93201</name>
</gene>
<keyword evidence="1" id="KW-0812">Transmembrane</keyword>
<proteinExistence type="predicted"/>
<feature type="transmembrane region" description="Helical" evidence="1">
    <location>
        <begin position="6"/>
        <end position="25"/>
    </location>
</feature>
<dbReference type="EMBL" id="ML119121">
    <property type="protein sequence ID" value="RPB13690.1"/>
    <property type="molecule type" value="Genomic_DNA"/>
</dbReference>
<keyword evidence="1" id="KW-0472">Membrane</keyword>
<dbReference type="AlphaFoldDB" id="A0A3N4KT52"/>
<accession>A0A3N4KT52</accession>
<keyword evidence="3" id="KW-1185">Reference proteome</keyword>
<organism evidence="2 3">
    <name type="scientific">Morchella conica CCBAS932</name>
    <dbReference type="NCBI Taxonomy" id="1392247"/>
    <lineage>
        <taxon>Eukaryota</taxon>
        <taxon>Fungi</taxon>
        <taxon>Dikarya</taxon>
        <taxon>Ascomycota</taxon>
        <taxon>Pezizomycotina</taxon>
        <taxon>Pezizomycetes</taxon>
        <taxon>Pezizales</taxon>
        <taxon>Morchellaceae</taxon>
        <taxon>Morchella</taxon>
    </lineage>
</organism>
<dbReference type="Proteomes" id="UP000277580">
    <property type="component" value="Unassembled WGS sequence"/>
</dbReference>
<protein>
    <submittedName>
        <fullName evidence="2">Uncharacterized protein</fullName>
    </submittedName>
</protein>
<sequence length="125" mass="13958">MGLTFFSWFSIFSIFPGYVSGIFFLSPDCRMTINCCIRRSMAMQWIKRTQNLKKRRSCTVPGMAALGGAAQNAESNKHLVHGFPTVGYCAAAGPGLFFFFSLCSMPLNGWLLSLGDMMQYRESPM</sequence>
<feature type="transmembrane region" description="Helical" evidence="1">
    <location>
        <begin position="85"/>
        <end position="107"/>
    </location>
</feature>